<dbReference type="Pfam" id="PF14291">
    <property type="entry name" value="DUF4371"/>
    <property type="match status" value="1"/>
</dbReference>
<dbReference type="InterPro" id="IPR012337">
    <property type="entry name" value="RNaseH-like_sf"/>
</dbReference>
<reference evidence="3" key="1">
    <citation type="journal article" date="2023" name="bioRxiv">
        <title>Improved chromosome-level genome assembly for marigold (Tagetes erecta).</title>
        <authorList>
            <person name="Jiang F."/>
            <person name="Yuan L."/>
            <person name="Wang S."/>
            <person name="Wang H."/>
            <person name="Xu D."/>
            <person name="Wang A."/>
            <person name="Fan W."/>
        </authorList>
    </citation>
    <scope>NUCLEOTIDE SEQUENCE</scope>
    <source>
        <strain evidence="3">WSJ</strain>
        <tissue evidence="3">Leaf</tissue>
    </source>
</reference>
<proteinExistence type="predicted"/>
<name>A0AAD8LD25_TARER</name>
<dbReference type="SUPFAM" id="SSF53098">
    <property type="entry name" value="Ribonuclease H-like"/>
    <property type="match status" value="1"/>
</dbReference>
<dbReference type="PANTHER" id="PTHR11697:SF230">
    <property type="entry name" value="ZINC FINGER, MYM DOMAIN CONTAINING 1"/>
    <property type="match status" value="1"/>
</dbReference>
<dbReference type="Proteomes" id="UP001229421">
    <property type="component" value="Unassembled WGS sequence"/>
</dbReference>
<dbReference type="InterPro" id="IPR055298">
    <property type="entry name" value="AtLOH3-like"/>
</dbReference>
<evidence type="ECO:0000256" key="1">
    <source>
        <dbReference type="SAM" id="MobiDB-lite"/>
    </source>
</evidence>
<evidence type="ECO:0000313" key="4">
    <source>
        <dbReference type="Proteomes" id="UP001229421"/>
    </source>
</evidence>
<evidence type="ECO:0000259" key="2">
    <source>
        <dbReference type="SMART" id="SM00597"/>
    </source>
</evidence>
<feature type="region of interest" description="Disordered" evidence="1">
    <location>
        <begin position="72"/>
        <end position="152"/>
    </location>
</feature>
<keyword evidence="4" id="KW-1185">Reference proteome</keyword>
<dbReference type="GO" id="GO:0046983">
    <property type="term" value="F:protein dimerization activity"/>
    <property type="evidence" value="ECO:0007669"/>
    <property type="project" value="InterPro"/>
</dbReference>
<feature type="compositionally biased region" description="Polar residues" evidence="1">
    <location>
        <begin position="108"/>
        <end position="120"/>
    </location>
</feature>
<dbReference type="InterPro" id="IPR006580">
    <property type="entry name" value="Znf_TTF"/>
</dbReference>
<feature type="domain" description="TTF-type" evidence="2">
    <location>
        <begin position="185"/>
        <end position="278"/>
    </location>
</feature>
<gene>
    <name evidence="3" type="ORF">QVD17_03199</name>
</gene>
<evidence type="ECO:0000313" key="3">
    <source>
        <dbReference type="EMBL" id="KAK1437408.1"/>
    </source>
</evidence>
<dbReference type="AlphaFoldDB" id="A0AAD8LD25"/>
<accession>A0AAD8LD25</accession>
<organism evidence="3 4">
    <name type="scientific">Tagetes erecta</name>
    <name type="common">African marigold</name>
    <dbReference type="NCBI Taxonomy" id="13708"/>
    <lineage>
        <taxon>Eukaryota</taxon>
        <taxon>Viridiplantae</taxon>
        <taxon>Streptophyta</taxon>
        <taxon>Embryophyta</taxon>
        <taxon>Tracheophyta</taxon>
        <taxon>Spermatophyta</taxon>
        <taxon>Magnoliopsida</taxon>
        <taxon>eudicotyledons</taxon>
        <taxon>Gunneridae</taxon>
        <taxon>Pentapetalae</taxon>
        <taxon>asterids</taxon>
        <taxon>campanulids</taxon>
        <taxon>Asterales</taxon>
        <taxon>Asteraceae</taxon>
        <taxon>Asteroideae</taxon>
        <taxon>Heliantheae alliance</taxon>
        <taxon>Tageteae</taxon>
        <taxon>Tagetes</taxon>
    </lineage>
</organism>
<dbReference type="PANTHER" id="PTHR11697">
    <property type="entry name" value="GENERAL TRANSCRIPTION FACTOR 2-RELATED ZINC FINGER PROTEIN"/>
    <property type="match status" value="1"/>
</dbReference>
<feature type="compositionally biased region" description="Polar residues" evidence="1">
    <location>
        <begin position="75"/>
        <end position="94"/>
    </location>
</feature>
<dbReference type="InterPro" id="IPR025398">
    <property type="entry name" value="DUF4371"/>
</dbReference>
<dbReference type="Pfam" id="PF05699">
    <property type="entry name" value="Dimer_Tnp_hAT"/>
    <property type="match status" value="1"/>
</dbReference>
<protein>
    <recommendedName>
        <fullName evidence="2">TTF-type domain-containing protein</fullName>
    </recommendedName>
</protein>
<dbReference type="SMART" id="SM00597">
    <property type="entry name" value="ZnF_TTF"/>
    <property type="match status" value="1"/>
</dbReference>
<dbReference type="EMBL" id="JAUHHV010000001">
    <property type="protein sequence ID" value="KAK1437408.1"/>
    <property type="molecule type" value="Genomic_DNA"/>
</dbReference>
<dbReference type="InterPro" id="IPR008906">
    <property type="entry name" value="HATC_C_dom"/>
</dbReference>
<comment type="caution">
    <text evidence="3">The sequence shown here is derived from an EMBL/GenBank/DDBJ whole genome shotgun (WGS) entry which is preliminary data.</text>
</comment>
<sequence>MARGSPGYGSNSRAKAPAPVLRSAASYLAILPSRPDLQQATVRPDLRRFRMKRQPKQVLIGNFFKRKFQEGENVDVSQSGSNLDTNPGVNSDVSPTIADIDNDETPDNDNVGQCSSNLGPSMSSTSFHSRSTKIDLNDLPSDPVDRPPIDSYHPNQIDEIRRAYLVKGPFQPISHNFESKEVYGKNRRFVKDWLVEFPWMEYSTKADKAYCLPCYLFKQNVGNQGGGGTWSTKGFCDWTKKGAIREHVGGVRSLHYKAVQKCDDLMKPKQSIHEAFNKLSKEEMVANRARLSGSVQSVRFCLENTCPFRAHDESENSRSPGMFLGVLKLISANNPDIGKYTLGNAKKNNKLTSPKIQKEIIECFAKEVTKIICEEIKGDVFGLLVDESSDVSLKEQMAVVVRYVDKLGVVKESFIGIVHVTNTNSSTLKEAILSLLANNQLSIDQVRGQGYDGASNMRGKFNGLKSLILRDNPSAHYIHCFAHQLQLVIVGVAKKHEGVKTFYEYLSMVVNTVSASCKRKDMLREAKKERVEKEILKGELKTGKGLNQEVSLARAGDTRWGSHHRTIISLLKLFPEVVTVLRYVKEDGDCSQKRSNAKGILSYFKEFECVFYLHLMDKVLGLTNILSKHLQQKSQDLLEAAKLINGTKSALNDLRQNGFELVLEKVKSFCEMNDIRVLDMMESYGNPRNRKNVLTNRHHFEVDIFNEVLDMQIQEFGNRFNEVSTNLLENMSGLNPCDRFANFDISKIVAFSELYKDDFTIRERGCIEGELNVFYHTLREDDRFENLNGLCDLARLMVETGKHRSFPLAYRILKLALVLPVATATVERCFSKLKLVKTDLRNRMGDDFLNGALVCTVEKEIFDKVTDEDVMIRFQAMKERRGQIF</sequence>